<evidence type="ECO:0000313" key="1">
    <source>
        <dbReference type="EMBL" id="NEU77491.1"/>
    </source>
</evidence>
<dbReference type="EMBL" id="JTCM02000213">
    <property type="protein sequence ID" value="NEU77491.1"/>
    <property type="molecule type" value="Genomic_DNA"/>
</dbReference>
<feature type="non-terminal residue" evidence="1">
    <location>
        <position position="1"/>
    </location>
</feature>
<reference evidence="1 2" key="1">
    <citation type="journal article" date="2015" name="Genome Announc.">
        <title>Draft Genome Sequence of Cyanobacterium Hassallia byssoidea Strain VB512170, Isolated from Monuments in India.</title>
        <authorList>
            <person name="Singh D."/>
            <person name="Chandrababunaidu M.M."/>
            <person name="Panda A."/>
            <person name="Sen D."/>
            <person name="Bhattacharyya S."/>
            <person name="Adhikary S.P."/>
            <person name="Tripathy S."/>
        </authorList>
    </citation>
    <scope>NUCLEOTIDE SEQUENCE [LARGE SCALE GENOMIC DNA]</scope>
    <source>
        <strain evidence="1 2">VB512170</strain>
    </source>
</reference>
<dbReference type="RefSeq" id="WP_163519479.1">
    <property type="nucleotide sequence ID" value="NZ_JTCM02000213.1"/>
</dbReference>
<sequence length="106" mass="11437">LVREKAQAEVAKARYKAGCTIVVAANSPRNLATLVEGDPVLDRTTKKPLPAGTVVCDGNGQTGVIVRDSQKQLVVGQMAFTGDRTLALEQIRKIHGAKVYYFTPQK</sequence>
<evidence type="ECO:0000313" key="2">
    <source>
        <dbReference type="Proteomes" id="UP000031549"/>
    </source>
</evidence>
<dbReference type="Proteomes" id="UP000031549">
    <property type="component" value="Unassembled WGS sequence"/>
</dbReference>
<keyword evidence="2" id="KW-1185">Reference proteome</keyword>
<dbReference type="AlphaFoldDB" id="A0A846HQM5"/>
<organism evidence="1 2">
    <name type="scientific">Hassallia byssoidea VB512170</name>
    <dbReference type="NCBI Taxonomy" id="1304833"/>
    <lineage>
        <taxon>Bacteria</taxon>
        <taxon>Bacillati</taxon>
        <taxon>Cyanobacteriota</taxon>
        <taxon>Cyanophyceae</taxon>
        <taxon>Nostocales</taxon>
        <taxon>Tolypothrichaceae</taxon>
        <taxon>Hassallia</taxon>
    </lineage>
</organism>
<protein>
    <submittedName>
        <fullName evidence="1">Uncharacterized protein</fullName>
    </submittedName>
</protein>
<gene>
    <name evidence="1" type="ORF">PI95_034820</name>
</gene>
<accession>A0A846HQM5</accession>
<proteinExistence type="predicted"/>
<comment type="caution">
    <text evidence="1">The sequence shown here is derived from an EMBL/GenBank/DDBJ whole genome shotgun (WGS) entry which is preliminary data.</text>
</comment>
<name>A0A846HQM5_9CYAN</name>